<keyword evidence="2" id="KW-1185">Reference proteome</keyword>
<evidence type="ECO:0000313" key="3">
    <source>
        <dbReference type="RefSeq" id="XP_030636292.1"/>
    </source>
</evidence>
<feature type="compositionally biased region" description="Basic and acidic residues" evidence="1">
    <location>
        <begin position="9"/>
        <end position="27"/>
    </location>
</feature>
<dbReference type="InParanoid" id="A0A6J2VW67"/>
<dbReference type="PANTHER" id="PTHR48421:SF1">
    <property type="entry name" value="MYCBP-ASSOCIATED PROTEIN"/>
    <property type="match status" value="1"/>
</dbReference>
<organism evidence="2 3">
    <name type="scientific">Chanos chanos</name>
    <name type="common">Milkfish</name>
    <name type="synonym">Mugil chanos</name>
    <dbReference type="NCBI Taxonomy" id="29144"/>
    <lineage>
        <taxon>Eukaryota</taxon>
        <taxon>Metazoa</taxon>
        <taxon>Chordata</taxon>
        <taxon>Craniata</taxon>
        <taxon>Vertebrata</taxon>
        <taxon>Euteleostomi</taxon>
        <taxon>Actinopterygii</taxon>
        <taxon>Neopterygii</taxon>
        <taxon>Teleostei</taxon>
        <taxon>Ostariophysi</taxon>
        <taxon>Gonorynchiformes</taxon>
        <taxon>Chanidae</taxon>
        <taxon>Chanos</taxon>
    </lineage>
</organism>
<dbReference type="RefSeq" id="XP_030636292.1">
    <property type="nucleotide sequence ID" value="XM_030780432.1"/>
</dbReference>
<feature type="compositionally biased region" description="Acidic residues" evidence="1">
    <location>
        <begin position="365"/>
        <end position="385"/>
    </location>
</feature>
<dbReference type="GeneID" id="115817165"/>
<reference evidence="3" key="1">
    <citation type="submission" date="2025-08" db="UniProtKB">
        <authorList>
            <consortium name="RefSeq"/>
        </authorList>
    </citation>
    <scope>IDENTIFICATION</scope>
</reference>
<dbReference type="Gene3D" id="2.60.40.10">
    <property type="entry name" value="Immunoglobulins"/>
    <property type="match status" value="1"/>
</dbReference>
<dbReference type="CTD" id="84073"/>
<feature type="region of interest" description="Disordered" evidence="1">
    <location>
        <begin position="1"/>
        <end position="27"/>
    </location>
</feature>
<protein>
    <submittedName>
        <fullName evidence="3">MYCBP-associated protein</fullName>
    </submittedName>
</protein>
<feature type="region of interest" description="Disordered" evidence="1">
    <location>
        <begin position="356"/>
        <end position="386"/>
    </location>
</feature>
<feature type="region of interest" description="Disordered" evidence="1">
    <location>
        <begin position="738"/>
        <end position="817"/>
    </location>
</feature>
<dbReference type="Proteomes" id="UP000504632">
    <property type="component" value="Chromosome 7"/>
</dbReference>
<gene>
    <name evidence="3" type="primary">mycbpap</name>
</gene>
<sequence>MASKTSKNVKKEARPRSPPDKRLKASEEFSSCLSVEAPQSPTLKGEEVQALLIKQEDLEKLRVPQPPRASQKSRATTHVLVRKTCPPDEVKKIVRVAVARPLPQDTVAEPLDYTGPGGPRFDSNGMVLPHSILGSLRDFKCEMEARGEMELVKRVPDLRREPPLQAGGLRCNEKPRLFPSEQHYIQRHALQHWDRHMTQRRRQQDFISELLQKPVEQLLMTQSSHFRQTQEQRELLSRALPALHSGHGYRVGSEFWSLPQQFGDDLSGITATLTQTERGKPAPVTHISQPQTLRLESGNLLPDQSDSVRRKWDSSVYLQQRRHELRDVLSELDFNQPETDRLEVIGSALPFRSVTVRSSDPLGEEREDQESEREGNDAEPTENEDPLAMYEDIVQEAVLVPALRFCGELASWTDNTAPAHKGDVGICARLTFETVVGQRVCSHVDLENEGSTAIYYSWQRIPQAESFPGVQSHRHTQYFYFNSSTGVILPGDHQRIVFTFKSEGPGVMREVWQLSTHPVLLGGASLQLTLWGVALYQDNTADQRADLELELQQRETWSISRSLVSELLRGVCTPERPGSPAQLYITEEDQFHTNNPTLHYHHRTVEALKDLWECVIRSEVKGSANIESKDTPTEGCIWDLSLESLRQLILTIPKGEPEENGTAGPCLEEALTEYNALILELLKPAPPSPPISLHTVGLQLWRELLDGLGSSALRLRLRLGLPEPHTWAESHSKQEIWEKMKKEERPEKKGVTIVKDEKKGGIPKDKEEKKGTAKPPAKEKPAEDRLGAGKRRVREERRVERELDTSLNSPEDECTQQDLHTTESSLHYRYYTQLHQQVYFLMERLVDSLCDLLDEAWESQPELHRLI</sequence>
<dbReference type="InterPro" id="IPR013783">
    <property type="entry name" value="Ig-like_fold"/>
</dbReference>
<proteinExistence type="predicted"/>
<dbReference type="Pfam" id="PF14646">
    <property type="entry name" value="MYCBPAP"/>
    <property type="match status" value="1"/>
</dbReference>
<dbReference type="InterPro" id="IPR032707">
    <property type="entry name" value="MYCBPAP"/>
</dbReference>
<evidence type="ECO:0000313" key="2">
    <source>
        <dbReference type="Proteomes" id="UP000504632"/>
    </source>
</evidence>
<dbReference type="AlphaFoldDB" id="A0A6J2VW67"/>
<accession>A0A6J2VW67</accession>
<evidence type="ECO:0000256" key="1">
    <source>
        <dbReference type="SAM" id="MobiDB-lite"/>
    </source>
</evidence>
<name>A0A6J2VW67_CHACN</name>
<dbReference type="OrthoDB" id="10263316at2759"/>
<dbReference type="PANTHER" id="PTHR48421">
    <property type="entry name" value="MYCBP-ASSOCIATED PROTEIN"/>
    <property type="match status" value="1"/>
</dbReference>
<feature type="compositionally biased region" description="Basic and acidic residues" evidence="1">
    <location>
        <begin position="738"/>
        <end position="804"/>
    </location>
</feature>
<dbReference type="FunCoup" id="A0A6J2VW67">
    <property type="interactions" value="74"/>
</dbReference>